<evidence type="ECO:0000313" key="4">
    <source>
        <dbReference type="EMBL" id="KAA8550669.1"/>
    </source>
</evidence>
<accession>A0A5J5C617</accession>
<proteinExistence type="predicted"/>
<dbReference type="Pfam" id="PF12552">
    <property type="entry name" value="DUF3741"/>
    <property type="match status" value="1"/>
</dbReference>
<dbReference type="EMBL" id="CM018031">
    <property type="protein sequence ID" value="KAA8550669.1"/>
    <property type="molecule type" value="Genomic_DNA"/>
</dbReference>
<protein>
    <recommendedName>
        <fullName evidence="6">DUF3741 domain-containing protein</fullName>
    </recommendedName>
</protein>
<dbReference type="InterPro" id="IPR022212">
    <property type="entry name" value="DUF3741"/>
</dbReference>
<dbReference type="PANTHER" id="PTHR46634:SF3">
    <property type="entry name" value="M REDUCTASE II SUBUNIT GAMMA, PUTATIVE (DUF3741)-RELATED"/>
    <property type="match status" value="1"/>
</dbReference>
<evidence type="ECO:0000256" key="1">
    <source>
        <dbReference type="SAM" id="MobiDB-lite"/>
    </source>
</evidence>
<feature type="domain" description="DUF4378" evidence="3">
    <location>
        <begin position="489"/>
        <end position="573"/>
    </location>
</feature>
<dbReference type="Pfam" id="PF14309">
    <property type="entry name" value="DUF4378"/>
    <property type="match status" value="1"/>
</dbReference>
<feature type="compositionally biased region" description="Polar residues" evidence="1">
    <location>
        <begin position="279"/>
        <end position="294"/>
    </location>
</feature>
<keyword evidence="5" id="KW-1185">Reference proteome</keyword>
<reference evidence="4 5" key="1">
    <citation type="submission" date="2019-09" db="EMBL/GenBank/DDBJ databases">
        <title>A chromosome-level genome assembly of the Chinese tupelo Nyssa sinensis.</title>
        <authorList>
            <person name="Yang X."/>
            <person name="Kang M."/>
            <person name="Yang Y."/>
            <person name="Xiong H."/>
            <person name="Wang M."/>
            <person name="Zhang Z."/>
            <person name="Wang Z."/>
            <person name="Wu H."/>
            <person name="Ma T."/>
            <person name="Liu J."/>
            <person name="Xi Z."/>
        </authorList>
    </citation>
    <scope>NUCLEOTIDE SEQUENCE [LARGE SCALE GENOMIC DNA]</scope>
    <source>
        <strain evidence="4">J267</strain>
        <tissue evidence="4">Leaf</tissue>
    </source>
</reference>
<dbReference type="InterPro" id="IPR025486">
    <property type="entry name" value="DUF4378"/>
</dbReference>
<dbReference type="Proteomes" id="UP000325577">
    <property type="component" value="Linkage Group LG0"/>
</dbReference>
<feature type="domain" description="DUF3741" evidence="2">
    <location>
        <begin position="5"/>
        <end position="49"/>
    </location>
</feature>
<dbReference type="OrthoDB" id="1932693at2759"/>
<organism evidence="4 5">
    <name type="scientific">Nyssa sinensis</name>
    <dbReference type="NCBI Taxonomy" id="561372"/>
    <lineage>
        <taxon>Eukaryota</taxon>
        <taxon>Viridiplantae</taxon>
        <taxon>Streptophyta</taxon>
        <taxon>Embryophyta</taxon>
        <taxon>Tracheophyta</taxon>
        <taxon>Spermatophyta</taxon>
        <taxon>Magnoliopsida</taxon>
        <taxon>eudicotyledons</taxon>
        <taxon>Gunneridae</taxon>
        <taxon>Pentapetalae</taxon>
        <taxon>asterids</taxon>
        <taxon>Cornales</taxon>
        <taxon>Nyssaceae</taxon>
        <taxon>Nyssa</taxon>
    </lineage>
</organism>
<feature type="region of interest" description="Disordered" evidence="1">
    <location>
        <begin position="374"/>
        <end position="397"/>
    </location>
</feature>
<evidence type="ECO:0008006" key="6">
    <source>
        <dbReference type="Google" id="ProtNLM"/>
    </source>
</evidence>
<dbReference type="PANTHER" id="PTHR46634">
    <property type="entry name" value="M REDUCTASE II SUBUNIT GAMMA, PUTATIVE (DUF3741)-RELATED"/>
    <property type="match status" value="1"/>
</dbReference>
<name>A0A5J5C617_9ASTE</name>
<evidence type="ECO:0000313" key="5">
    <source>
        <dbReference type="Proteomes" id="UP000325577"/>
    </source>
</evidence>
<sequence length="614" mass="68214">MALVRQKFIEAKRLATDEKLRQSKQFQDALEVLSSNKDLFLKFLQEPNSLFSQHLYDLQSIPPPPETKRITVLRPSKMVNNKFGGSGKKHEQQIKKAVQVDQAVVSSPSSSPRILHGEEFLGELEDDEALESREVAKEITHQMRENLSGNQRDETLLSPVFSNGYIGDESSFNKSGNEYAAGNLSDSEVMSPTSRHSWDYINRFGSPYSSSSFSRASYSPESSVCREAKKRLSERWAMMTSNGSCQEQRHVRRSSSTLGEMLALSDTKKLVRCEEEGSNGEQEPRGSTSCLTSDANKDESVNNSPRNLLRSKSVPLSSTVHGARLNVEVSDPEVGRIDVPKEETKARSVKSSFKGRVSSLFFSRNKKSKEKSIASQFKDESQKTAEMPVQSPGKFSDGMGMKQGVISPEAGLSVTKSVAPRNPSNIRPVQQGGKLPAHPIKSNLIDKSPSIESIARTLSWDDSCVATATPYQLKPCVSRGAEEEEQEWLHFVQTFFSVAGLDGGVQSESFLARWHSPESPLDPSLRDKYVSLNDKETMQEAKRRQRRATRKLVFDCVNAALVDITGYGSYTSLRSHNIRWGPREAIREWPTSIDGPGVGPDEGMDFQRGEVCSG</sequence>
<gene>
    <name evidence="4" type="ORF">F0562_002353</name>
</gene>
<dbReference type="AlphaFoldDB" id="A0A5J5C617"/>
<evidence type="ECO:0000259" key="2">
    <source>
        <dbReference type="Pfam" id="PF12552"/>
    </source>
</evidence>
<feature type="region of interest" description="Disordered" evidence="1">
    <location>
        <begin position="415"/>
        <end position="442"/>
    </location>
</feature>
<evidence type="ECO:0000259" key="3">
    <source>
        <dbReference type="Pfam" id="PF14309"/>
    </source>
</evidence>
<feature type="region of interest" description="Disordered" evidence="1">
    <location>
        <begin position="269"/>
        <end position="313"/>
    </location>
</feature>